<feature type="region of interest" description="Disordered" evidence="1">
    <location>
        <begin position="28"/>
        <end position="53"/>
    </location>
</feature>
<protein>
    <recommendedName>
        <fullName evidence="2">GST N-terminal domain-containing protein</fullName>
    </recommendedName>
</protein>
<feature type="domain" description="GST N-terminal" evidence="2">
    <location>
        <begin position="243"/>
        <end position="324"/>
    </location>
</feature>
<evidence type="ECO:0000313" key="4">
    <source>
        <dbReference type="Proteomes" id="UP000650467"/>
    </source>
</evidence>
<dbReference type="PROSITE" id="PS51354">
    <property type="entry name" value="GLUTAREDOXIN_2"/>
    <property type="match status" value="1"/>
</dbReference>
<dbReference type="EMBL" id="JAEHOC010000009">
    <property type="protein sequence ID" value="KAG2438504.1"/>
    <property type="molecule type" value="Genomic_DNA"/>
</dbReference>
<evidence type="ECO:0000256" key="1">
    <source>
        <dbReference type="SAM" id="MobiDB-lite"/>
    </source>
</evidence>
<dbReference type="GO" id="GO:0009507">
    <property type="term" value="C:chloroplast"/>
    <property type="evidence" value="ECO:0007669"/>
    <property type="project" value="TreeGrafter"/>
</dbReference>
<dbReference type="PANTHER" id="PTHR45288">
    <property type="entry name" value="THIOREDOXIN FAMILY PROTEIN"/>
    <property type="match status" value="1"/>
</dbReference>
<dbReference type="SFLD" id="SFLDS00019">
    <property type="entry name" value="Glutathione_Transferase_(cytos"/>
    <property type="match status" value="1"/>
</dbReference>
<evidence type="ECO:0000259" key="2">
    <source>
        <dbReference type="PROSITE" id="PS50404"/>
    </source>
</evidence>
<comment type="caution">
    <text evidence="3">The sequence shown here is derived from an EMBL/GenBank/DDBJ whole genome shotgun (WGS) entry which is preliminary data.</text>
</comment>
<sequence>MRTLLNRPLAGRALAPASAMGRRAMVVKASAETSAPQAPVPAKSPELRNAGPEPKRFTVADGQLGEVATASIPALLRFGSGGLVLGYNVSLADDDGKYAVTRVGGRKVQEASAEVTGLKRPAQPLELYEFEGCPFCKKVREAICTLDLDVMVYPCPKDGPTWRAKAISLGGKKQFPYLVDPNTGAAMYESDDIIAYLFKEYGNGAEVPLALRLGPLTTITCALGTAARPGRGNYYRKSRQPAQPLVFWGYEMSPFVKLAREALSELELPYLYRTVARGSPKRQELLDKRGAFQVPYLEDPNEGVYLFESSAIVDYLNKTYGVQA</sequence>
<dbReference type="Gene3D" id="3.40.30.10">
    <property type="entry name" value="Glutaredoxin"/>
    <property type="match status" value="2"/>
</dbReference>
<dbReference type="CDD" id="cd03041">
    <property type="entry name" value="GST_N_2GST_N"/>
    <property type="match status" value="1"/>
</dbReference>
<dbReference type="SFLD" id="SFLDG01202">
    <property type="entry name" value="SUF2.2"/>
    <property type="match status" value="1"/>
</dbReference>
<dbReference type="InterPro" id="IPR040079">
    <property type="entry name" value="Glutathione_S-Trfase"/>
</dbReference>
<dbReference type="SFLD" id="SFLDG01181">
    <property type="entry name" value="SUF2"/>
    <property type="match status" value="1"/>
</dbReference>
<dbReference type="OrthoDB" id="422574at2759"/>
<dbReference type="Proteomes" id="UP000650467">
    <property type="component" value="Unassembled WGS sequence"/>
</dbReference>
<dbReference type="SUPFAM" id="SSF52833">
    <property type="entry name" value="Thioredoxin-like"/>
    <property type="match status" value="2"/>
</dbReference>
<organism evidence="3 4">
    <name type="scientific">Chlamydomonas incerta</name>
    <dbReference type="NCBI Taxonomy" id="51695"/>
    <lineage>
        <taxon>Eukaryota</taxon>
        <taxon>Viridiplantae</taxon>
        <taxon>Chlorophyta</taxon>
        <taxon>core chlorophytes</taxon>
        <taxon>Chlorophyceae</taxon>
        <taxon>CS clade</taxon>
        <taxon>Chlamydomonadales</taxon>
        <taxon>Chlamydomonadaceae</taxon>
        <taxon>Chlamydomonas</taxon>
    </lineage>
</organism>
<dbReference type="Pfam" id="PF13417">
    <property type="entry name" value="GST_N_3"/>
    <property type="match status" value="2"/>
</dbReference>
<proteinExistence type="predicted"/>
<gene>
    <name evidence="3" type="ORF">HXX76_005055</name>
</gene>
<name>A0A835T453_CHLIN</name>
<dbReference type="InterPro" id="IPR004045">
    <property type="entry name" value="Glutathione_S-Trfase_N"/>
</dbReference>
<dbReference type="PANTHER" id="PTHR45288:SF1">
    <property type="entry name" value="THIOREDOXIN FAMILY PROTEIN"/>
    <property type="match status" value="1"/>
</dbReference>
<dbReference type="PROSITE" id="PS50404">
    <property type="entry name" value="GST_NTER"/>
    <property type="match status" value="1"/>
</dbReference>
<dbReference type="AlphaFoldDB" id="A0A835T453"/>
<accession>A0A835T453</accession>
<evidence type="ECO:0000313" key="3">
    <source>
        <dbReference type="EMBL" id="KAG2438504.1"/>
    </source>
</evidence>
<reference evidence="3" key="1">
    <citation type="journal article" date="2020" name="bioRxiv">
        <title>Comparative genomics of Chlamydomonas.</title>
        <authorList>
            <person name="Craig R.J."/>
            <person name="Hasan A.R."/>
            <person name="Ness R.W."/>
            <person name="Keightley P.D."/>
        </authorList>
    </citation>
    <scope>NUCLEOTIDE SEQUENCE</scope>
    <source>
        <strain evidence="3">SAG 7.73</strain>
    </source>
</reference>
<dbReference type="InterPro" id="IPR036249">
    <property type="entry name" value="Thioredoxin-like_sf"/>
</dbReference>
<keyword evidence="4" id="KW-1185">Reference proteome</keyword>